<dbReference type="EMBL" id="CP031422">
    <property type="protein sequence ID" value="AZS40957.1"/>
    <property type="molecule type" value="Genomic_DNA"/>
</dbReference>
<dbReference type="RefSeq" id="WP_127012339.1">
    <property type="nucleotide sequence ID" value="NZ_CP031422.1"/>
</dbReference>
<dbReference type="PROSITE" id="PS51186">
    <property type="entry name" value="GNAT"/>
    <property type="match status" value="1"/>
</dbReference>
<dbReference type="SUPFAM" id="SSF55729">
    <property type="entry name" value="Acyl-CoA N-acyltransferases (Nat)"/>
    <property type="match status" value="1"/>
</dbReference>
<accession>A0A3S9WM77</accession>
<protein>
    <recommendedName>
        <fullName evidence="1">N-acetyltransferase domain-containing protein</fullName>
    </recommendedName>
</protein>
<evidence type="ECO:0000313" key="2">
    <source>
        <dbReference type="EMBL" id="AZS40957.1"/>
    </source>
</evidence>
<evidence type="ECO:0000259" key="1">
    <source>
        <dbReference type="PROSITE" id="PS51186"/>
    </source>
</evidence>
<dbReference type="InterPro" id="IPR000182">
    <property type="entry name" value="GNAT_dom"/>
</dbReference>
<organism evidence="2 3">
    <name type="scientific">Microbacterium oxydans</name>
    <dbReference type="NCBI Taxonomy" id="82380"/>
    <lineage>
        <taxon>Bacteria</taxon>
        <taxon>Bacillati</taxon>
        <taxon>Actinomycetota</taxon>
        <taxon>Actinomycetes</taxon>
        <taxon>Micrococcales</taxon>
        <taxon>Microbacteriaceae</taxon>
        <taxon>Microbacterium</taxon>
    </lineage>
</organism>
<feature type="domain" description="N-acetyltransferase" evidence="1">
    <location>
        <begin position="10"/>
        <end position="148"/>
    </location>
</feature>
<name>A0A3S9WM77_9MICO</name>
<dbReference type="Pfam" id="PF13508">
    <property type="entry name" value="Acetyltransf_7"/>
    <property type="match status" value="1"/>
</dbReference>
<evidence type="ECO:0000313" key="3">
    <source>
        <dbReference type="Proteomes" id="UP000274841"/>
    </source>
</evidence>
<dbReference type="AlphaFoldDB" id="A0A3S9WM77"/>
<dbReference type="Gene3D" id="3.40.630.30">
    <property type="match status" value="1"/>
</dbReference>
<dbReference type="InterPro" id="IPR016181">
    <property type="entry name" value="Acyl_CoA_acyltransferase"/>
</dbReference>
<sequence length="158" mass="17741">MADVVPATSIALRPALAEDAEWIAELRADVLRVGLERLGRYDEVRVRQRFRDAFEPAQTRIIVVDAVDVGSVALRRDGDSFWLEHFYISPSHQGRGVGGRVLTTVLDGAGRYRLNVLRGSPARGLYERHGFVVDSEDDVDVFMTLDREGETRWASEGR</sequence>
<reference evidence="2 3" key="1">
    <citation type="submission" date="2018-08" db="EMBL/GenBank/DDBJ databases">
        <title>Microbacterium oxydans strain HG3.</title>
        <authorList>
            <person name="ORTET P."/>
        </authorList>
    </citation>
    <scope>NUCLEOTIDE SEQUENCE [LARGE SCALE GENOMIC DNA]</scope>
    <source>
        <strain evidence="2 3">HG3</strain>
    </source>
</reference>
<dbReference type="Proteomes" id="UP000274841">
    <property type="component" value="Chromosome"/>
</dbReference>
<proteinExistence type="predicted"/>
<dbReference type="CDD" id="cd04301">
    <property type="entry name" value="NAT_SF"/>
    <property type="match status" value="1"/>
</dbReference>
<dbReference type="KEGG" id="moy:CVS54_02302"/>
<dbReference type="GO" id="GO:0016747">
    <property type="term" value="F:acyltransferase activity, transferring groups other than amino-acyl groups"/>
    <property type="evidence" value="ECO:0007669"/>
    <property type="project" value="InterPro"/>
</dbReference>
<gene>
    <name evidence="2" type="ORF">CVS54_02302</name>
</gene>